<gene>
    <name evidence="1" type="ORF">N7458_000592</name>
</gene>
<dbReference type="RefSeq" id="XP_056771753.1">
    <property type="nucleotide sequence ID" value="XM_056903986.1"/>
</dbReference>
<dbReference type="AlphaFoldDB" id="A0AAD6G909"/>
<comment type="caution">
    <text evidence="1">The sequence shown here is derived from an EMBL/GenBank/DDBJ whole genome shotgun (WGS) entry which is preliminary data.</text>
</comment>
<dbReference type="GeneID" id="81594229"/>
<dbReference type="GO" id="GO:0004386">
    <property type="term" value="F:helicase activity"/>
    <property type="evidence" value="ECO:0007669"/>
    <property type="project" value="UniProtKB-KW"/>
</dbReference>
<keyword evidence="1" id="KW-0378">Hydrolase</keyword>
<dbReference type="Proteomes" id="UP001213681">
    <property type="component" value="Unassembled WGS sequence"/>
</dbReference>
<keyword evidence="1" id="KW-0547">Nucleotide-binding</keyword>
<keyword evidence="1" id="KW-0347">Helicase</keyword>
<protein>
    <submittedName>
        <fullName evidence="1">DNA helicase recq5</fullName>
    </submittedName>
</protein>
<dbReference type="InterPro" id="IPR022698">
    <property type="entry name" value="OrsD"/>
</dbReference>
<reference evidence="1" key="1">
    <citation type="submission" date="2022-12" db="EMBL/GenBank/DDBJ databases">
        <authorList>
            <person name="Petersen C."/>
        </authorList>
    </citation>
    <scope>NUCLEOTIDE SEQUENCE</scope>
    <source>
        <strain evidence="1">IBT 16125</strain>
    </source>
</reference>
<sequence length="66" mass="7730">MQEVAATNNDTVQPPDGTEEIYGLPTVFGYLCHFERCDFRTTSTDRIRQHYNQRHQWQVSRQGAMP</sequence>
<evidence type="ECO:0000313" key="2">
    <source>
        <dbReference type="Proteomes" id="UP001213681"/>
    </source>
</evidence>
<reference evidence="1" key="2">
    <citation type="journal article" date="2023" name="IMA Fungus">
        <title>Comparative genomic study of the Penicillium genus elucidates a diverse pangenome and 15 lateral gene transfer events.</title>
        <authorList>
            <person name="Petersen C."/>
            <person name="Sorensen T."/>
            <person name="Nielsen M.R."/>
            <person name="Sondergaard T.E."/>
            <person name="Sorensen J.L."/>
            <person name="Fitzpatrick D.A."/>
            <person name="Frisvad J.C."/>
            <person name="Nielsen K.L."/>
        </authorList>
    </citation>
    <scope>NUCLEOTIDE SEQUENCE</scope>
    <source>
        <strain evidence="1">IBT 16125</strain>
    </source>
</reference>
<dbReference type="Pfam" id="PF12013">
    <property type="entry name" value="OrsD"/>
    <property type="match status" value="1"/>
</dbReference>
<proteinExistence type="predicted"/>
<name>A0AAD6G909_9EURO</name>
<keyword evidence="1" id="KW-0067">ATP-binding</keyword>
<dbReference type="EMBL" id="JAPVEA010000001">
    <property type="protein sequence ID" value="KAJ5464906.1"/>
    <property type="molecule type" value="Genomic_DNA"/>
</dbReference>
<organism evidence="1 2">
    <name type="scientific">Penicillium daleae</name>
    <dbReference type="NCBI Taxonomy" id="63821"/>
    <lineage>
        <taxon>Eukaryota</taxon>
        <taxon>Fungi</taxon>
        <taxon>Dikarya</taxon>
        <taxon>Ascomycota</taxon>
        <taxon>Pezizomycotina</taxon>
        <taxon>Eurotiomycetes</taxon>
        <taxon>Eurotiomycetidae</taxon>
        <taxon>Eurotiales</taxon>
        <taxon>Aspergillaceae</taxon>
        <taxon>Penicillium</taxon>
    </lineage>
</organism>
<evidence type="ECO:0000313" key="1">
    <source>
        <dbReference type="EMBL" id="KAJ5464906.1"/>
    </source>
</evidence>
<accession>A0AAD6G909</accession>
<keyword evidence="2" id="KW-1185">Reference proteome</keyword>